<name>A0ABW1TXF9_9BURK</name>
<reference evidence="3" key="1">
    <citation type="journal article" date="2019" name="Int. J. Syst. Evol. Microbiol.">
        <title>The Global Catalogue of Microorganisms (GCM) 10K type strain sequencing project: providing services to taxonomists for standard genome sequencing and annotation.</title>
        <authorList>
            <consortium name="The Broad Institute Genomics Platform"/>
            <consortium name="The Broad Institute Genome Sequencing Center for Infectious Disease"/>
            <person name="Wu L."/>
            <person name="Ma J."/>
        </authorList>
    </citation>
    <scope>NUCLEOTIDE SEQUENCE [LARGE SCALE GENOMIC DNA]</scope>
    <source>
        <strain evidence="3">CCUG 39402</strain>
    </source>
</reference>
<dbReference type="RefSeq" id="WP_377413600.1">
    <property type="nucleotide sequence ID" value="NZ_JBHSRS010000028.1"/>
</dbReference>
<organism evidence="2 3">
    <name type="scientific">Polaromonas aquatica</name>
    <dbReference type="NCBI Taxonomy" id="332657"/>
    <lineage>
        <taxon>Bacteria</taxon>
        <taxon>Pseudomonadati</taxon>
        <taxon>Pseudomonadota</taxon>
        <taxon>Betaproteobacteria</taxon>
        <taxon>Burkholderiales</taxon>
        <taxon>Comamonadaceae</taxon>
        <taxon>Polaromonas</taxon>
    </lineage>
</organism>
<proteinExistence type="predicted"/>
<keyword evidence="3" id="KW-1185">Reference proteome</keyword>
<sequence length="197" mass="20611">MLQANTRAKLARQAAKREQDLFGEGLIAQRRVQEAQAALQEAEATLTQAKTALRLSGMSMAAIDKVAASGNPQDSLILTASQTGVVTEIKAKPGQRVDSATPLMHLAQTDTLWLEIQVPVAESASWAPGSKLKVQGRDITAQIMSSSAMVASGSQMVVMRALVQGKAGQVRPGELLTVELPAAATAGAWDLPLSAVA</sequence>
<dbReference type="PANTHER" id="PTHR30097:SF4">
    <property type="entry name" value="SLR6042 PROTEIN"/>
    <property type="match status" value="1"/>
</dbReference>
<protein>
    <submittedName>
        <fullName evidence="2">Efflux RND transporter periplasmic adaptor subunit</fullName>
    </submittedName>
</protein>
<dbReference type="SUPFAM" id="SSF111369">
    <property type="entry name" value="HlyD-like secretion proteins"/>
    <property type="match status" value="1"/>
</dbReference>
<dbReference type="Gene3D" id="2.40.30.170">
    <property type="match status" value="1"/>
</dbReference>
<comment type="caution">
    <text evidence="2">The sequence shown here is derived from an EMBL/GenBank/DDBJ whole genome shotgun (WGS) entry which is preliminary data.</text>
</comment>
<dbReference type="Proteomes" id="UP001596270">
    <property type="component" value="Unassembled WGS sequence"/>
</dbReference>
<evidence type="ECO:0000256" key="1">
    <source>
        <dbReference type="ARBA" id="ARBA00022448"/>
    </source>
</evidence>
<gene>
    <name evidence="2" type="ORF">ACFQND_12205</name>
</gene>
<accession>A0ABW1TXF9</accession>
<feature type="non-terminal residue" evidence="2">
    <location>
        <position position="197"/>
    </location>
</feature>
<dbReference type="Gene3D" id="1.10.287.470">
    <property type="entry name" value="Helix hairpin bin"/>
    <property type="match status" value="1"/>
</dbReference>
<keyword evidence="1" id="KW-0813">Transport</keyword>
<dbReference type="InterPro" id="IPR051909">
    <property type="entry name" value="MFP_Cation_Efflux"/>
</dbReference>
<evidence type="ECO:0000313" key="3">
    <source>
        <dbReference type="Proteomes" id="UP001596270"/>
    </source>
</evidence>
<evidence type="ECO:0000313" key="2">
    <source>
        <dbReference type="EMBL" id="MFC6281997.1"/>
    </source>
</evidence>
<dbReference type="EMBL" id="JBHSRS010000028">
    <property type="protein sequence ID" value="MFC6281997.1"/>
    <property type="molecule type" value="Genomic_DNA"/>
</dbReference>
<dbReference type="PANTHER" id="PTHR30097">
    <property type="entry name" value="CATION EFFLUX SYSTEM PROTEIN CUSB"/>
    <property type="match status" value="1"/>
</dbReference>